<keyword evidence="3 8" id="KW-0349">Heme</keyword>
<evidence type="ECO:0000256" key="7">
    <source>
        <dbReference type="ARBA" id="ARBA00023033"/>
    </source>
</evidence>
<feature type="chain" id="PRO_5034653508" evidence="10">
    <location>
        <begin position="19"/>
        <end position="504"/>
    </location>
</feature>
<evidence type="ECO:0000256" key="5">
    <source>
        <dbReference type="ARBA" id="ARBA00023002"/>
    </source>
</evidence>
<dbReference type="GO" id="GO:0020037">
    <property type="term" value="F:heme binding"/>
    <property type="evidence" value="ECO:0007669"/>
    <property type="project" value="InterPro"/>
</dbReference>
<evidence type="ECO:0000256" key="1">
    <source>
        <dbReference type="ARBA" id="ARBA00001971"/>
    </source>
</evidence>
<evidence type="ECO:0000256" key="4">
    <source>
        <dbReference type="ARBA" id="ARBA00022723"/>
    </source>
</evidence>
<dbReference type="Pfam" id="PF00067">
    <property type="entry name" value="p450"/>
    <property type="match status" value="1"/>
</dbReference>
<dbReference type="SUPFAM" id="SSF48264">
    <property type="entry name" value="Cytochrome P450"/>
    <property type="match status" value="1"/>
</dbReference>
<comment type="cofactor">
    <cofactor evidence="1 8">
        <name>heme</name>
        <dbReference type="ChEBI" id="CHEBI:30413"/>
    </cofactor>
</comment>
<protein>
    <submittedName>
        <fullName evidence="11">Cytochrome P450 71B10-2</fullName>
    </submittedName>
</protein>
<gene>
    <name evidence="11" type="primary">CYP71B10-2</name>
</gene>
<dbReference type="PANTHER" id="PTHR47955">
    <property type="entry name" value="CYTOCHROME P450 FAMILY 71 PROTEIN"/>
    <property type="match status" value="1"/>
</dbReference>
<name>A0A8F0FRJ5_ISATI</name>
<keyword evidence="6 8" id="KW-0408">Iron</keyword>
<organism evidence="11">
    <name type="scientific">Isatis tinctoria</name>
    <name type="common">Dyer's woad</name>
    <name type="synonym">Isatis indigotica</name>
    <dbReference type="NCBI Taxonomy" id="161756"/>
    <lineage>
        <taxon>Eukaryota</taxon>
        <taxon>Viridiplantae</taxon>
        <taxon>Streptophyta</taxon>
        <taxon>Embryophyta</taxon>
        <taxon>Tracheophyta</taxon>
        <taxon>Spermatophyta</taxon>
        <taxon>Magnoliopsida</taxon>
        <taxon>eudicotyledons</taxon>
        <taxon>Gunneridae</taxon>
        <taxon>Pentapetalae</taxon>
        <taxon>rosids</taxon>
        <taxon>malvids</taxon>
        <taxon>Brassicales</taxon>
        <taxon>Brassicaceae</taxon>
        <taxon>Isatideae</taxon>
        <taxon>Isatis</taxon>
    </lineage>
</organism>
<accession>A0A8F0FRJ5</accession>
<dbReference type="PRINTS" id="PR00385">
    <property type="entry name" value="P450"/>
</dbReference>
<dbReference type="InterPro" id="IPR002401">
    <property type="entry name" value="Cyt_P450_E_grp-I"/>
</dbReference>
<evidence type="ECO:0000256" key="2">
    <source>
        <dbReference type="ARBA" id="ARBA00010617"/>
    </source>
</evidence>
<evidence type="ECO:0000313" key="11">
    <source>
        <dbReference type="EMBL" id="QWK52269.1"/>
    </source>
</evidence>
<evidence type="ECO:0000256" key="8">
    <source>
        <dbReference type="PIRSR" id="PIRSR602401-1"/>
    </source>
</evidence>
<keyword evidence="5 9" id="KW-0560">Oxidoreductase</keyword>
<sequence length="504" mass="57808">MAVIWLLSLLFLISVLIAAVKHTKRRSRQPPSPPGLPFIGNLHQLGEVPHQSLWKLSKKYGPVMLLKLGRVPTVVVSSPETAKQVLRDYDLHCCSRPRVEGARKLSYDYRDITFSRYDDYWKELRKLCVKELFSTKQVHAILPIKEMEMKKLINSITESASNKTPVNLSEKFVSLNANVVCRASFGVSFQGTVLNNEKFQDLVHDALEMFGSFSASDFFPYIGWIFDWYTGLHARRERCVRDLNAFYEQMIGLHIQKNREEGTEEDFVDLLLKLEKEEAVLGYGKLTRNNIKAVLMDILLAGINTSAITMTWAMAELARNPRVMKKVQSEIRDQIGKNKEARIISLDETDQLNYLKMVIKEAWRLHPPAPLLVPREVTSEFKINGYTIYPKTRLHVNTWAIGRDPEIWRDPEEFIPERFTDSDIDVKGQHFELLPFGGGRRICPAVYMGATTVEFGLANLLYQFDWKLPEGAEVEDIDMDEAFGLTAHKKNDLLLVPVKSNFDL</sequence>
<dbReference type="PROSITE" id="PS00086">
    <property type="entry name" value="CYTOCHROME_P450"/>
    <property type="match status" value="1"/>
</dbReference>
<evidence type="ECO:0000256" key="6">
    <source>
        <dbReference type="ARBA" id="ARBA00023004"/>
    </source>
</evidence>
<dbReference type="GO" id="GO:0005506">
    <property type="term" value="F:iron ion binding"/>
    <property type="evidence" value="ECO:0007669"/>
    <property type="project" value="InterPro"/>
</dbReference>
<dbReference type="PANTHER" id="PTHR47955:SF19">
    <property type="entry name" value="CYTOCHROME P450 71A9-LIKE ISOFORM X1"/>
    <property type="match status" value="1"/>
</dbReference>
<evidence type="ECO:0000256" key="3">
    <source>
        <dbReference type="ARBA" id="ARBA00022617"/>
    </source>
</evidence>
<dbReference type="InterPro" id="IPR036396">
    <property type="entry name" value="Cyt_P450_sf"/>
</dbReference>
<evidence type="ECO:0000256" key="9">
    <source>
        <dbReference type="RuleBase" id="RU000461"/>
    </source>
</evidence>
<feature type="signal peptide" evidence="10">
    <location>
        <begin position="1"/>
        <end position="18"/>
    </location>
</feature>
<dbReference type="PRINTS" id="PR00463">
    <property type="entry name" value="EP450I"/>
</dbReference>
<dbReference type="InterPro" id="IPR017972">
    <property type="entry name" value="Cyt_P450_CS"/>
</dbReference>
<comment type="similarity">
    <text evidence="2 9">Belongs to the cytochrome P450 family.</text>
</comment>
<dbReference type="Gene3D" id="1.10.630.10">
    <property type="entry name" value="Cytochrome P450"/>
    <property type="match status" value="1"/>
</dbReference>
<dbReference type="AlphaFoldDB" id="A0A8F0FRJ5"/>
<keyword evidence="4 8" id="KW-0479">Metal-binding</keyword>
<dbReference type="GO" id="GO:0016705">
    <property type="term" value="F:oxidoreductase activity, acting on paired donors, with incorporation or reduction of molecular oxygen"/>
    <property type="evidence" value="ECO:0007669"/>
    <property type="project" value="InterPro"/>
</dbReference>
<evidence type="ECO:0000256" key="10">
    <source>
        <dbReference type="SAM" id="SignalP"/>
    </source>
</evidence>
<dbReference type="FunFam" id="1.10.630.10:FF:000011">
    <property type="entry name" value="Cytochrome P450 83B1"/>
    <property type="match status" value="1"/>
</dbReference>
<dbReference type="InterPro" id="IPR001128">
    <property type="entry name" value="Cyt_P450"/>
</dbReference>
<reference evidence="11" key="1">
    <citation type="submission" date="2020-03" db="EMBL/GenBank/DDBJ databases">
        <title>An insight into accumulation patterns and metabolic pathway genes of glucosinolates in Isatis indigotica.</title>
        <authorList>
            <person name="Zhang T."/>
            <person name="Hu X."/>
            <person name="Yang S."/>
        </authorList>
    </citation>
    <scope>NUCLEOTIDE SEQUENCE</scope>
</reference>
<dbReference type="GO" id="GO:0004497">
    <property type="term" value="F:monooxygenase activity"/>
    <property type="evidence" value="ECO:0007669"/>
    <property type="project" value="UniProtKB-KW"/>
</dbReference>
<keyword evidence="10" id="KW-0732">Signal</keyword>
<keyword evidence="7 9" id="KW-0503">Monooxygenase</keyword>
<dbReference type="EMBL" id="MT145714">
    <property type="protein sequence ID" value="QWK52269.1"/>
    <property type="molecule type" value="Genomic_DNA"/>
</dbReference>
<feature type="binding site" description="axial binding residue" evidence="8">
    <location>
        <position position="443"/>
    </location>
    <ligand>
        <name>heme</name>
        <dbReference type="ChEBI" id="CHEBI:30413"/>
    </ligand>
    <ligandPart>
        <name>Fe</name>
        <dbReference type="ChEBI" id="CHEBI:18248"/>
    </ligandPart>
</feature>
<dbReference type="CDD" id="cd11072">
    <property type="entry name" value="CYP71-like"/>
    <property type="match status" value="1"/>
</dbReference>
<proteinExistence type="inferred from homology"/>